<gene>
    <name evidence="1" type="ordered locus">Mmcs_5105</name>
</gene>
<dbReference type="EMBL" id="CP000384">
    <property type="protein sequence ID" value="ABG11209.1"/>
    <property type="molecule type" value="Genomic_DNA"/>
</dbReference>
<proteinExistence type="predicted"/>
<name>A0A5Q5BRR2_MYCSS</name>
<dbReference type="KEGG" id="mmc:Mmcs_5105"/>
<evidence type="ECO:0000313" key="1">
    <source>
        <dbReference type="EMBL" id="ABG11209.1"/>
    </source>
</evidence>
<organism evidence="1">
    <name type="scientific">Mycobacterium sp. (strain MCS)</name>
    <dbReference type="NCBI Taxonomy" id="164756"/>
    <lineage>
        <taxon>Bacteria</taxon>
        <taxon>Bacillati</taxon>
        <taxon>Actinomycetota</taxon>
        <taxon>Actinomycetes</taxon>
        <taxon>Mycobacteriales</taxon>
        <taxon>Mycobacteriaceae</taxon>
        <taxon>Mycobacterium</taxon>
    </lineage>
</organism>
<reference evidence="1" key="1">
    <citation type="submission" date="2006-06" db="EMBL/GenBank/DDBJ databases">
        <title>Complete sequence of chromosome of Mycobacterium sp. MCS.</title>
        <authorList>
            <consortium name="US DOE Joint Genome Institute"/>
            <person name="Copeland A."/>
            <person name="Lucas S."/>
            <person name="Lapidus A."/>
            <person name="Barry K."/>
            <person name="Detter J.C."/>
            <person name="Glavina del Rio T."/>
            <person name="Hammon N."/>
            <person name="Israni S."/>
            <person name="Dalin E."/>
            <person name="Tice H."/>
            <person name="Pitluck S."/>
            <person name="Martinez M."/>
            <person name="Schmutz J."/>
            <person name="Larimer F."/>
            <person name="Land M."/>
            <person name="Hauser L."/>
            <person name="Kyrpides N."/>
            <person name="Kim E."/>
            <person name="Miller C.D."/>
            <person name="Hughes J.E."/>
            <person name="Anderson A.J."/>
            <person name="Sims R.C."/>
            <person name="Richardson P."/>
        </authorList>
    </citation>
    <scope>NUCLEOTIDE SEQUENCE [LARGE SCALE GENOMIC DNA]</scope>
    <source>
        <strain evidence="1">MCS</strain>
    </source>
</reference>
<accession>A0A5Q5BRR2</accession>
<protein>
    <submittedName>
        <fullName evidence="1">Uncharacterized protein</fullName>
    </submittedName>
</protein>
<dbReference type="AlphaFoldDB" id="A0A5Q5BRR2"/>
<sequence>MIDGWQHLVVQPDNAASFCGQFVIRAVGARRRGAPARYRTYDRTVGDLQAIGYNGQPVPPAFRRVDPPVAVLVDLAVLFPREPHRHGGYNPAGLQMHAVVEGRLTCWGMCEQGYWWGLVTYDIAYGARRKSVTHWVPAWVLKRRTDPR</sequence>